<reference evidence="4 5" key="1">
    <citation type="journal article" date="2018" name="Nat. Biotechnol.">
        <title>A standardized bacterial taxonomy based on genome phylogeny substantially revises the tree of life.</title>
        <authorList>
            <person name="Parks D.H."/>
            <person name="Chuvochina M."/>
            <person name="Waite D.W."/>
            <person name="Rinke C."/>
            <person name="Skarshewski A."/>
            <person name="Chaumeil P.A."/>
            <person name="Hugenholtz P."/>
        </authorList>
    </citation>
    <scope>NUCLEOTIDE SEQUENCE [LARGE SCALE GENOMIC DNA]</scope>
    <source>
        <strain evidence="4">UBA11728</strain>
    </source>
</reference>
<proteinExistence type="predicted"/>
<feature type="domain" description="Fe-containing alcohol dehydrogenase-like C-terminal" evidence="3">
    <location>
        <begin position="189"/>
        <end position="383"/>
    </location>
</feature>
<dbReference type="Pfam" id="PF00465">
    <property type="entry name" value="Fe-ADH"/>
    <property type="match status" value="1"/>
</dbReference>
<dbReference type="Gene3D" id="1.20.1090.10">
    <property type="entry name" value="Dehydroquinate synthase-like - alpha domain"/>
    <property type="match status" value="1"/>
</dbReference>
<dbReference type="GO" id="GO:0046872">
    <property type="term" value="F:metal ion binding"/>
    <property type="evidence" value="ECO:0007669"/>
    <property type="project" value="InterPro"/>
</dbReference>
<gene>
    <name evidence="4" type="ORF">DHW61_08120</name>
</gene>
<accession>A0A3D2X739</accession>
<feature type="domain" description="Alcohol dehydrogenase iron-type/glycerol dehydrogenase GldA" evidence="2">
    <location>
        <begin position="12"/>
        <end position="176"/>
    </location>
</feature>
<dbReference type="InterPro" id="IPR056798">
    <property type="entry name" value="ADH_Fe_C"/>
</dbReference>
<evidence type="ECO:0000256" key="1">
    <source>
        <dbReference type="ARBA" id="ARBA00023002"/>
    </source>
</evidence>
<dbReference type="Proteomes" id="UP000262969">
    <property type="component" value="Unassembled WGS sequence"/>
</dbReference>
<name>A0A3D2X739_9FIRM</name>
<dbReference type="Pfam" id="PF25137">
    <property type="entry name" value="ADH_Fe_C"/>
    <property type="match status" value="1"/>
</dbReference>
<evidence type="ECO:0000313" key="4">
    <source>
        <dbReference type="EMBL" id="HCL02365.1"/>
    </source>
</evidence>
<dbReference type="PROSITE" id="PS00913">
    <property type="entry name" value="ADH_IRON_1"/>
    <property type="match status" value="1"/>
</dbReference>
<dbReference type="SUPFAM" id="SSF56796">
    <property type="entry name" value="Dehydroquinate synthase-like"/>
    <property type="match status" value="1"/>
</dbReference>
<organism evidence="4 5">
    <name type="scientific">Lachnoclostridium phytofermentans</name>
    <dbReference type="NCBI Taxonomy" id="66219"/>
    <lineage>
        <taxon>Bacteria</taxon>
        <taxon>Bacillati</taxon>
        <taxon>Bacillota</taxon>
        <taxon>Clostridia</taxon>
        <taxon>Lachnospirales</taxon>
        <taxon>Lachnospiraceae</taxon>
    </lineage>
</organism>
<dbReference type="PANTHER" id="PTHR11496">
    <property type="entry name" value="ALCOHOL DEHYDROGENASE"/>
    <property type="match status" value="1"/>
</dbReference>
<evidence type="ECO:0000259" key="3">
    <source>
        <dbReference type="Pfam" id="PF25137"/>
    </source>
</evidence>
<evidence type="ECO:0000259" key="2">
    <source>
        <dbReference type="Pfam" id="PF00465"/>
    </source>
</evidence>
<comment type="caution">
    <text evidence="4">The sequence shown here is derived from an EMBL/GenBank/DDBJ whole genome shotgun (WGS) entry which is preliminary data.</text>
</comment>
<dbReference type="InterPro" id="IPR039697">
    <property type="entry name" value="Alcohol_dehydrogenase_Fe"/>
</dbReference>
<dbReference type="Gene3D" id="3.40.50.1970">
    <property type="match status" value="1"/>
</dbReference>
<keyword evidence="1" id="KW-0560">Oxidoreductase</keyword>
<dbReference type="InterPro" id="IPR001670">
    <property type="entry name" value="ADH_Fe/GldA"/>
</dbReference>
<dbReference type="PANTHER" id="PTHR11496:SF83">
    <property type="entry name" value="HYDROXYACID-OXOACID TRANSHYDROGENASE, MITOCHONDRIAL"/>
    <property type="match status" value="1"/>
</dbReference>
<dbReference type="AlphaFoldDB" id="A0A3D2X739"/>
<evidence type="ECO:0000313" key="5">
    <source>
        <dbReference type="Proteomes" id="UP000262969"/>
    </source>
</evidence>
<sequence length="400" mass="43862">MQQTFSILSTPKFITGRGSISFLTSLGKKRIGIIRGGRSYNDNLKEKIEMLAAESGAKIQYLAEIRNEPFIDDIFKCMDEVRSFEPDMILAIGGGSVLDTAKAIHLFYENPDMKFEDALIPFTLPKLGKKAVHVSVPTTSGTGSETTSVAVFIDPLTQVKKLLLDNNLIPHYAVLDADLTESLPDSIRIATAMDALTHAIEASTAVNASVMTRAIALESSLDILENLSDSLNNCQNANVQALSREKIHIASAMAGVAITNSCTGLAHSYDHPGPAFSKAHGTVCGLMLPYTMGLCGAQPSYATLATRLGYQGNKKELSQHLIEHLFRLRESLSLELTFEEMGIDRKEYFNRVETWSKVSLDAMATVVSPAEMTIERGIELYDSCYYGKRPDLTSPIFMLY</sequence>
<dbReference type="InterPro" id="IPR018211">
    <property type="entry name" value="ADH_Fe_CS"/>
</dbReference>
<dbReference type="EMBL" id="DPVV01000264">
    <property type="protein sequence ID" value="HCL02365.1"/>
    <property type="molecule type" value="Genomic_DNA"/>
</dbReference>
<protein>
    <submittedName>
        <fullName evidence="4">Butanol dehydrogenase</fullName>
    </submittedName>
</protein>
<dbReference type="GO" id="GO:0004022">
    <property type="term" value="F:alcohol dehydrogenase (NAD+) activity"/>
    <property type="evidence" value="ECO:0007669"/>
    <property type="project" value="TreeGrafter"/>
</dbReference>